<evidence type="ECO:0008006" key="4">
    <source>
        <dbReference type="Google" id="ProtNLM"/>
    </source>
</evidence>
<proteinExistence type="predicted"/>
<dbReference type="InterPro" id="IPR036188">
    <property type="entry name" value="FAD/NAD-bd_sf"/>
</dbReference>
<dbReference type="GO" id="GO:0016491">
    <property type="term" value="F:oxidoreductase activity"/>
    <property type="evidence" value="ECO:0007669"/>
    <property type="project" value="TreeGrafter"/>
</dbReference>
<dbReference type="Proteomes" id="UP000291422">
    <property type="component" value="Unassembled WGS sequence"/>
</dbReference>
<accession>A0A4Q4NG24</accession>
<dbReference type="AlphaFoldDB" id="A0A4Q4NG24"/>
<evidence type="ECO:0000313" key="3">
    <source>
        <dbReference type="Proteomes" id="UP000291422"/>
    </source>
</evidence>
<dbReference type="InterPro" id="IPR050464">
    <property type="entry name" value="Zeta_carotene_desat/Oxidored"/>
</dbReference>
<keyword evidence="1" id="KW-0472">Membrane</keyword>
<comment type="caution">
    <text evidence="2">The sequence shown here is derived from an EMBL/GenBank/DDBJ whole genome shotgun (WGS) entry which is preliminary data.</text>
</comment>
<protein>
    <recommendedName>
        <fullName evidence="4">Amine oxidase domain-containing protein</fullName>
    </recommendedName>
</protein>
<feature type="transmembrane region" description="Helical" evidence="1">
    <location>
        <begin position="138"/>
        <end position="163"/>
    </location>
</feature>
<dbReference type="VEuPathDB" id="FungiDB:CC77DRAFT_1024592"/>
<evidence type="ECO:0000256" key="1">
    <source>
        <dbReference type="SAM" id="Phobius"/>
    </source>
</evidence>
<dbReference type="Pfam" id="PF13450">
    <property type="entry name" value="NAD_binding_8"/>
    <property type="match status" value="1"/>
</dbReference>
<dbReference type="PANTHER" id="PTHR42923:SF42">
    <property type="entry name" value="AMINE OXIDASE DOMAIN-CONTAINING PROTEIN"/>
    <property type="match status" value="1"/>
</dbReference>
<dbReference type="EMBL" id="PDXD01000016">
    <property type="protein sequence ID" value="RYN74892.1"/>
    <property type="molecule type" value="Genomic_DNA"/>
</dbReference>
<dbReference type="SUPFAM" id="SSF51905">
    <property type="entry name" value="FAD/NAD(P)-binding domain"/>
    <property type="match status" value="1"/>
</dbReference>
<keyword evidence="1" id="KW-1133">Transmembrane helix</keyword>
<keyword evidence="1" id="KW-0812">Transmembrane</keyword>
<sequence length="454" mass="50726">MEHARERVAIIGSGLAGLVSANLLFHDVRQRYAVRVFESGKTLSLDAASISLPDPAAKDASTRVDLPMRAFAGGYYNNLKALYDYLRISYHSQPFLFEFAVSHDAKSEAITPGRRDRSYFTHASNLHQLAPRSSGVGIVVYLMQCLYLAFSYTWFTFCCVFIGPRQSETLQQYLDRTYCPRYFTTYYLLPLLSSVSTCPHDSLLAFPASDIIGYKRRTHGAPHYTVSDGVGGVQERLVKGIDVTLNATVTAVEPFEKGVRISWCGVSDAETTTEYFDKVILAVAPDVVGRIFRPLQHHMQRIPTAVVESVVHTDWAVLHGSDLNKNDRKGAQLIHLNTSTADTPMTESHHLQPCGVVVTTCPFTPLEQQHVAQQSKFTRVLRSPESQRIVNAIFDNGSNFSADDKSVPRWRNGEDNVWLVGGWCWDGMVLLEGCVISAMRVADALHVKVPWRHQ</sequence>
<gene>
    <name evidence="2" type="ORF">AA0117_g6818</name>
</gene>
<organism evidence="2 3">
    <name type="scientific">Alternaria alternata</name>
    <name type="common">Alternaria rot fungus</name>
    <name type="synonym">Torula alternata</name>
    <dbReference type="NCBI Taxonomy" id="5599"/>
    <lineage>
        <taxon>Eukaryota</taxon>
        <taxon>Fungi</taxon>
        <taxon>Dikarya</taxon>
        <taxon>Ascomycota</taxon>
        <taxon>Pezizomycotina</taxon>
        <taxon>Dothideomycetes</taxon>
        <taxon>Pleosporomycetidae</taxon>
        <taxon>Pleosporales</taxon>
        <taxon>Pleosporineae</taxon>
        <taxon>Pleosporaceae</taxon>
        <taxon>Alternaria</taxon>
        <taxon>Alternaria sect. Alternaria</taxon>
        <taxon>Alternaria alternata complex</taxon>
    </lineage>
</organism>
<dbReference type="PANTHER" id="PTHR42923">
    <property type="entry name" value="PROTOPORPHYRINOGEN OXIDASE"/>
    <property type="match status" value="1"/>
</dbReference>
<reference evidence="3" key="1">
    <citation type="journal article" date="2019" name="bioRxiv">
        <title>Genomics, evolutionary history and diagnostics of the Alternaria alternata species group including apple and Asian pear pathotypes.</title>
        <authorList>
            <person name="Armitage A.D."/>
            <person name="Cockerton H.M."/>
            <person name="Sreenivasaprasad S."/>
            <person name="Woodhall J.W."/>
            <person name="Lane C.R."/>
            <person name="Harrison R.J."/>
            <person name="Clarkson J.P."/>
        </authorList>
    </citation>
    <scope>NUCLEOTIDE SEQUENCE [LARGE SCALE GENOMIC DNA]</scope>
    <source>
        <strain evidence="3">FERA 1177</strain>
    </source>
</reference>
<evidence type="ECO:0000313" key="2">
    <source>
        <dbReference type="EMBL" id="RYN74892.1"/>
    </source>
</evidence>
<name>A0A4Q4NG24_ALTAL</name>
<dbReference type="Gene3D" id="3.50.50.60">
    <property type="entry name" value="FAD/NAD(P)-binding domain"/>
    <property type="match status" value="1"/>
</dbReference>